<organism evidence="3 4">
    <name type="scientific">Agromyces rhizosphaerae</name>
    <dbReference type="NCBI Taxonomy" id="88374"/>
    <lineage>
        <taxon>Bacteria</taxon>
        <taxon>Bacillati</taxon>
        <taxon>Actinomycetota</taxon>
        <taxon>Actinomycetes</taxon>
        <taxon>Micrococcales</taxon>
        <taxon>Microbacteriaceae</taxon>
        <taxon>Agromyces</taxon>
    </lineage>
</organism>
<dbReference type="InterPro" id="IPR051681">
    <property type="entry name" value="Ser/Thr_Kinases-Pseudokinases"/>
</dbReference>
<dbReference type="AlphaFoldDB" id="A0A9W6CVY7"/>
<dbReference type="SUPFAM" id="SSF56112">
    <property type="entry name" value="Protein kinase-like (PK-like)"/>
    <property type="match status" value="1"/>
</dbReference>
<dbReference type="EMBL" id="BSDP01000001">
    <property type="protein sequence ID" value="GLI26319.1"/>
    <property type="molecule type" value="Genomic_DNA"/>
</dbReference>
<reference evidence="3" key="1">
    <citation type="submission" date="2022-12" db="EMBL/GenBank/DDBJ databases">
        <title>Reference genome sequencing for broad-spectrum identification of bacterial and archaeal isolates by mass spectrometry.</title>
        <authorList>
            <person name="Sekiguchi Y."/>
            <person name="Tourlousse D.M."/>
        </authorList>
    </citation>
    <scope>NUCLEOTIDE SEQUENCE</scope>
    <source>
        <strain evidence="3">14</strain>
    </source>
</reference>
<feature type="transmembrane region" description="Helical" evidence="1">
    <location>
        <begin position="109"/>
        <end position="133"/>
    </location>
</feature>
<dbReference type="Proteomes" id="UP001144396">
    <property type="component" value="Unassembled WGS sequence"/>
</dbReference>
<dbReference type="Pfam" id="PF07714">
    <property type="entry name" value="PK_Tyr_Ser-Thr"/>
    <property type="match status" value="1"/>
</dbReference>
<dbReference type="InterPro" id="IPR011009">
    <property type="entry name" value="Kinase-like_dom_sf"/>
</dbReference>
<dbReference type="InterPro" id="IPR000719">
    <property type="entry name" value="Prot_kinase_dom"/>
</dbReference>
<dbReference type="PANTHER" id="PTHR44329">
    <property type="entry name" value="SERINE/THREONINE-PROTEIN KINASE TNNI3K-RELATED"/>
    <property type="match status" value="1"/>
</dbReference>
<proteinExistence type="predicted"/>
<dbReference type="GO" id="GO:0005524">
    <property type="term" value="F:ATP binding"/>
    <property type="evidence" value="ECO:0007669"/>
    <property type="project" value="InterPro"/>
</dbReference>
<feature type="domain" description="Protein kinase" evidence="2">
    <location>
        <begin position="1"/>
        <end position="77"/>
    </location>
</feature>
<sequence length="134" mass="14395">MASDIYSLGLVLLEALTGEREYSGTPIEAAVARLSRRPRIPDDVPPQWRTILSAMTEDDPAARPTAHDVSATMRDIIRGMILSRREQRRLARASRPESAAEAQRRRTSALLAAGGICVLAGGAVGLLLGLHVLG</sequence>
<dbReference type="GO" id="GO:0004674">
    <property type="term" value="F:protein serine/threonine kinase activity"/>
    <property type="evidence" value="ECO:0007669"/>
    <property type="project" value="TreeGrafter"/>
</dbReference>
<keyword evidence="4" id="KW-1185">Reference proteome</keyword>
<keyword evidence="1" id="KW-0812">Transmembrane</keyword>
<gene>
    <name evidence="3" type="ORF">ARHIZOSPH14_05610</name>
</gene>
<evidence type="ECO:0000256" key="1">
    <source>
        <dbReference type="SAM" id="Phobius"/>
    </source>
</evidence>
<accession>A0A9W6CVY7</accession>
<evidence type="ECO:0000313" key="4">
    <source>
        <dbReference type="Proteomes" id="UP001144396"/>
    </source>
</evidence>
<dbReference type="Gene3D" id="1.10.510.10">
    <property type="entry name" value="Transferase(Phosphotransferase) domain 1"/>
    <property type="match status" value="1"/>
</dbReference>
<keyword evidence="1" id="KW-1133">Transmembrane helix</keyword>
<evidence type="ECO:0000259" key="2">
    <source>
        <dbReference type="PROSITE" id="PS50011"/>
    </source>
</evidence>
<protein>
    <recommendedName>
        <fullName evidence="2">Protein kinase domain-containing protein</fullName>
    </recommendedName>
</protein>
<dbReference type="InterPro" id="IPR001245">
    <property type="entry name" value="Ser-Thr/Tyr_kinase_cat_dom"/>
</dbReference>
<dbReference type="PROSITE" id="PS50011">
    <property type="entry name" value="PROTEIN_KINASE_DOM"/>
    <property type="match status" value="1"/>
</dbReference>
<keyword evidence="1" id="KW-0472">Membrane</keyword>
<comment type="caution">
    <text evidence="3">The sequence shown here is derived from an EMBL/GenBank/DDBJ whole genome shotgun (WGS) entry which is preliminary data.</text>
</comment>
<name>A0A9W6CVY7_9MICO</name>
<evidence type="ECO:0000313" key="3">
    <source>
        <dbReference type="EMBL" id="GLI26319.1"/>
    </source>
</evidence>